<accession>A0AAV7DXH6</accession>
<dbReference type="PANTHER" id="PTHR31170:SF25">
    <property type="entry name" value="BNAA09G04570D PROTEIN"/>
    <property type="match status" value="1"/>
</dbReference>
<dbReference type="PANTHER" id="PTHR31170">
    <property type="entry name" value="BNAC04G53230D PROTEIN"/>
    <property type="match status" value="1"/>
</dbReference>
<evidence type="ECO:0000313" key="4">
    <source>
        <dbReference type="Proteomes" id="UP000825729"/>
    </source>
</evidence>
<keyword evidence="1" id="KW-0472">Membrane</keyword>
<evidence type="ECO:0000256" key="1">
    <source>
        <dbReference type="SAM" id="Phobius"/>
    </source>
</evidence>
<keyword evidence="1" id="KW-1133">Transmembrane helix</keyword>
<evidence type="ECO:0000313" key="3">
    <source>
        <dbReference type="EMBL" id="KAG9441345.1"/>
    </source>
</evidence>
<sequence length="599" mass="68440">MSRMNSSTLSSSPPSPLSLFDIRSRVTVNLRSSNYPKWKTQFLPFLRSQKLVGFVDGSVMAPPVSIQDETGIQTSNPEYLNWFETDQMIVSWINATLSEESLSPVSGLETAYETWKKLEEVYTEQRMDGESQSMQPSPDQKIAAWKDSTRKKLDSLKNIDRQKTTPTIIRVPTRIRRYDSAAYEPEIVSIGPYHRGKENLLAMEKHKWQYLHDFLSRKGVNLDEFLDDMQRKEQEARNCYSEDVSLSSTEFVEMIMLDGCFILELFLKFSEFRYLFESGDPICDSRLVWDSVGTDILLVENQLPLSILHHIFYTHGPSNPSLPLDKLAMKFFQRKASFVMTNSVPVSVESTHHLLHLLYQNLIPPLPPPLSTQTHNSLLLKMKSLLSSCSQLLPTCRPDSSYDHPSQPSQPLWNIPTIQGLQEAGVKICKGKGRSFLDIKFSKGVMEIPYVDIDDFTNIFLRNMIVYEQIHRPQRFCFTVYATLMDNMINTTKDVEELAYKGIIDNSVGSLEDVASLFNRIGKGLIISWDRDSMKLTSEVNKYCSSKQHKWRAKLVHDYFSNPWAIFSLIGALVLLLLTCIQSVFSVLSYVLPPSPSSS</sequence>
<name>A0AAV7DXH6_ARIFI</name>
<comment type="caution">
    <text evidence="3">The sequence shown here is derived from an EMBL/GenBank/DDBJ whole genome shotgun (WGS) entry which is preliminary data.</text>
</comment>
<gene>
    <name evidence="3" type="ORF">H6P81_017199</name>
</gene>
<dbReference type="EMBL" id="JAINDJ010000007">
    <property type="protein sequence ID" value="KAG9441345.1"/>
    <property type="molecule type" value="Genomic_DNA"/>
</dbReference>
<dbReference type="InterPro" id="IPR004158">
    <property type="entry name" value="DUF247_pln"/>
</dbReference>
<dbReference type="InterPro" id="IPR029472">
    <property type="entry name" value="Copia-like_N"/>
</dbReference>
<dbReference type="Pfam" id="PF03140">
    <property type="entry name" value="DUF247"/>
    <property type="match status" value="1"/>
</dbReference>
<evidence type="ECO:0000259" key="2">
    <source>
        <dbReference type="Pfam" id="PF14244"/>
    </source>
</evidence>
<keyword evidence="4" id="KW-1185">Reference proteome</keyword>
<keyword evidence="1" id="KW-0812">Transmembrane</keyword>
<proteinExistence type="predicted"/>
<dbReference type="AlphaFoldDB" id="A0AAV7DXH6"/>
<dbReference type="Proteomes" id="UP000825729">
    <property type="component" value="Unassembled WGS sequence"/>
</dbReference>
<dbReference type="Pfam" id="PF14244">
    <property type="entry name" value="Retrotran_gag_3"/>
    <property type="match status" value="1"/>
</dbReference>
<reference evidence="3 4" key="1">
    <citation type="submission" date="2021-07" db="EMBL/GenBank/DDBJ databases">
        <title>The Aristolochia fimbriata genome: insights into angiosperm evolution, floral development and chemical biosynthesis.</title>
        <authorList>
            <person name="Jiao Y."/>
        </authorList>
    </citation>
    <scope>NUCLEOTIDE SEQUENCE [LARGE SCALE GENOMIC DNA]</scope>
    <source>
        <strain evidence="3">IBCAS-2021</strain>
        <tissue evidence="3">Leaf</tissue>
    </source>
</reference>
<organism evidence="3 4">
    <name type="scientific">Aristolochia fimbriata</name>
    <name type="common">White veined hardy Dutchman's pipe vine</name>
    <dbReference type="NCBI Taxonomy" id="158543"/>
    <lineage>
        <taxon>Eukaryota</taxon>
        <taxon>Viridiplantae</taxon>
        <taxon>Streptophyta</taxon>
        <taxon>Embryophyta</taxon>
        <taxon>Tracheophyta</taxon>
        <taxon>Spermatophyta</taxon>
        <taxon>Magnoliopsida</taxon>
        <taxon>Magnoliidae</taxon>
        <taxon>Piperales</taxon>
        <taxon>Aristolochiaceae</taxon>
        <taxon>Aristolochia</taxon>
    </lineage>
</organism>
<feature type="domain" description="Retrotransposon Copia-like N-terminal" evidence="2">
    <location>
        <begin position="26"/>
        <end position="63"/>
    </location>
</feature>
<protein>
    <recommendedName>
        <fullName evidence="2">Retrotransposon Copia-like N-terminal domain-containing protein</fullName>
    </recommendedName>
</protein>
<feature type="transmembrane region" description="Helical" evidence="1">
    <location>
        <begin position="564"/>
        <end position="592"/>
    </location>
</feature>